<gene>
    <name evidence="2" type="ORF">CRD60_03180</name>
</gene>
<feature type="region of interest" description="Disordered" evidence="1">
    <location>
        <begin position="24"/>
        <end position="129"/>
    </location>
</feature>
<proteinExistence type="predicted"/>
<feature type="compositionally biased region" description="Acidic residues" evidence="1">
    <location>
        <begin position="28"/>
        <end position="37"/>
    </location>
</feature>
<accession>A0A366KAA3</accession>
<name>A0A366KAA3_9BIFI</name>
<dbReference type="Gene3D" id="1.20.5.340">
    <property type="match status" value="1"/>
</dbReference>
<feature type="compositionally biased region" description="Polar residues" evidence="1">
    <location>
        <begin position="43"/>
        <end position="53"/>
    </location>
</feature>
<protein>
    <submittedName>
        <fullName evidence="2">Uncharacterized protein</fullName>
    </submittedName>
</protein>
<dbReference type="AlphaFoldDB" id="A0A366KAA3"/>
<evidence type="ECO:0000256" key="1">
    <source>
        <dbReference type="SAM" id="MobiDB-lite"/>
    </source>
</evidence>
<comment type="caution">
    <text evidence="2">The sequence shown here is derived from an EMBL/GenBank/DDBJ whole genome shotgun (WGS) entry which is preliminary data.</text>
</comment>
<evidence type="ECO:0000313" key="3">
    <source>
        <dbReference type="Proteomes" id="UP000252530"/>
    </source>
</evidence>
<sequence length="129" mass="14695">MEDSYAKLERKLDRKDDALKSAKHKIDELEDQLDDTTDALKTAQDQLRTSGFTPATPDDRTLPDDENHHHHQQQHQDDHSQHKDSPDTQADAVGRGDYCDTPGEQKPARRGGLLTCKTPRNGGHLRWLY</sequence>
<dbReference type="EMBL" id="PDCG01000002">
    <property type="protein sequence ID" value="RBP98162.1"/>
    <property type="molecule type" value="Genomic_DNA"/>
</dbReference>
<keyword evidence="3" id="KW-1185">Reference proteome</keyword>
<dbReference type="RefSeq" id="WP_113859846.1">
    <property type="nucleotide sequence ID" value="NZ_PDCG01000002.1"/>
</dbReference>
<evidence type="ECO:0000313" key="2">
    <source>
        <dbReference type="EMBL" id="RBP98162.1"/>
    </source>
</evidence>
<reference evidence="2 3" key="1">
    <citation type="submission" date="2017-10" db="EMBL/GenBank/DDBJ databases">
        <title>Bifidobacterium xylocopum sp. nov. and Bifidobacterium aemilianum sp. nov., from the carpenter bee (Xylocopa violacea) digestive tract.</title>
        <authorList>
            <person name="Alberoni D."/>
            <person name="Baffoni L."/>
            <person name="Di Gioia D."/>
            <person name="Gaggia F."/>
            <person name="Biavati B."/>
        </authorList>
    </citation>
    <scope>NUCLEOTIDE SEQUENCE [LARGE SCALE GENOMIC DNA]</scope>
    <source>
        <strain evidence="2 3">XV10</strain>
    </source>
</reference>
<organism evidence="2 3">
    <name type="scientific">Bifidobacterium aemilianum</name>
    <dbReference type="NCBI Taxonomy" id="2493120"/>
    <lineage>
        <taxon>Bacteria</taxon>
        <taxon>Bacillati</taxon>
        <taxon>Actinomycetota</taxon>
        <taxon>Actinomycetes</taxon>
        <taxon>Bifidobacteriales</taxon>
        <taxon>Bifidobacteriaceae</taxon>
        <taxon>Bifidobacterium</taxon>
    </lineage>
</organism>
<feature type="compositionally biased region" description="Basic and acidic residues" evidence="1">
    <location>
        <begin position="57"/>
        <end position="86"/>
    </location>
</feature>
<dbReference type="SUPFAM" id="SSF57997">
    <property type="entry name" value="Tropomyosin"/>
    <property type="match status" value="1"/>
</dbReference>
<dbReference type="Proteomes" id="UP000252530">
    <property type="component" value="Unassembled WGS sequence"/>
</dbReference>